<dbReference type="GO" id="GO:0005886">
    <property type="term" value="C:plasma membrane"/>
    <property type="evidence" value="ECO:0007669"/>
    <property type="project" value="TreeGrafter"/>
</dbReference>
<comment type="caution">
    <text evidence="8">The sequence shown here is derived from an EMBL/GenBank/DDBJ whole genome shotgun (WGS) entry which is preliminary data.</text>
</comment>
<gene>
    <name evidence="8" type="primary">mreC</name>
    <name evidence="8" type="ORF">FW778_07300</name>
</gene>
<protein>
    <recommendedName>
        <fullName evidence="2 5">Cell shape-determining protein MreC</fullName>
    </recommendedName>
    <alternativeName>
        <fullName evidence="4 5">Cell shape protein MreC</fullName>
    </alternativeName>
</protein>
<keyword evidence="3 5" id="KW-0133">Cell shape</keyword>
<keyword evidence="6" id="KW-1133">Transmembrane helix</keyword>
<dbReference type="PIRSF" id="PIRSF038471">
    <property type="entry name" value="MreC"/>
    <property type="match status" value="1"/>
</dbReference>
<evidence type="ECO:0000256" key="3">
    <source>
        <dbReference type="ARBA" id="ARBA00022960"/>
    </source>
</evidence>
<organism evidence="8 9">
    <name type="scientific">Ginsengibacter hankyongi</name>
    <dbReference type="NCBI Taxonomy" id="2607284"/>
    <lineage>
        <taxon>Bacteria</taxon>
        <taxon>Pseudomonadati</taxon>
        <taxon>Bacteroidota</taxon>
        <taxon>Chitinophagia</taxon>
        <taxon>Chitinophagales</taxon>
        <taxon>Chitinophagaceae</taxon>
        <taxon>Ginsengibacter</taxon>
    </lineage>
</organism>
<feature type="domain" description="Rod shape-determining protein MreC beta-barrel core" evidence="7">
    <location>
        <begin position="117"/>
        <end position="265"/>
    </location>
</feature>
<dbReference type="Pfam" id="PF04085">
    <property type="entry name" value="MreC"/>
    <property type="match status" value="1"/>
</dbReference>
<dbReference type="NCBIfam" id="NF010532">
    <property type="entry name" value="PRK13922.9-3"/>
    <property type="match status" value="1"/>
</dbReference>
<reference evidence="8 9" key="1">
    <citation type="submission" date="2019-09" db="EMBL/GenBank/DDBJ databases">
        <title>Draft genome sequence of Ginsengibacter sp. BR5-29.</title>
        <authorList>
            <person name="Im W.-T."/>
        </authorList>
    </citation>
    <scope>NUCLEOTIDE SEQUENCE [LARGE SCALE GENOMIC DNA]</scope>
    <source>
        <strain evidence="8 9">BR5-29</strain>
    </source>
</reference>
<dbReference type="RefSeq" id="WP_150413944.1">
    <property type="nucleotide sequence ID" value="NZ_VYQF01000001.1"/>
</dbReference>
<dbReference type="EMBL" id="VYQF01000001">
    <property type="protein sequence ID" value="KAA9041815.1"/>
    <property type="molecule type" value="Genomic_DNA"/>
</dbReference>
<evidence type="ECO:0000256" key="1">
    <source>
        <dbReference type="ARBA" id="ARBA00009369"/>
    </source>
</evidence>
<dbReference type="InterPro" id="IPR055342">
    <property type="entry name" value="MreC_beta-barrel_core"/>
</dbReference>
<evidence type="ECO:0000313" key="9">
    <source>
        <dbReference type="Proteomes" id="UP000326903"/>
    </source>
</evidence>
<keyword evidence="9" id="KW-1185">Reference proteome</keyword>
<dbReference type="Gene3D" id="2.40.10.340">
    <property type="entry name" value="Rod shape-determining protein MreC, domain 1"/>
    <property type="match status" value="1"/>
</dbReference>
<dbReference type="AlphaFoldDB" id="A0A5J5IL32"/>
<evidence type="ECO:0000256" key="2">
    <source>
        <dbReference type="ARBA" id="ARBA00013855"/>
    </source>
</evidence>
<evidence type="ECO:0000313" key="8">
    <source>
        <dbReference type="EMBL" id="KAA9041815.1"/>
    </source>
</evidence>
<dbReference type="PANTHER" id="PTHR34138">
    <property type="entry name" value="CELL SHAPE-DETERMINING PROTEIN MREC"/>
    <property type="match status" value="1"/>
</dbReference>
<sequence length="285" mass="32287">MRNIFLFIRIYFNFLFFLFLMGISLFMLFNYNRYQHTVYSATAGEITGRISKQYNDVEYYFQLKKTNDSLVKANAVLYNKLKQDYEMPDTVSKLAVDTIQIDTILHQRKYLYLPAKVVGNSVSQPNNYLQIHRGSLQGVSADLGVTDINNYVVGTVVDVSKNYSVVMSLLHRQSNISAKLKKTGETGSVIWDGVKPNVVILKDISKEVKVAKGDSVITSGFSDKFPLGLLIGTVTEIVNDKTSSTYTIKVKTAANFYNLQYVNIINNLQKDEPKQLLKSVKKINE</sequence>
<dbReference type="PANTHER" id="PTHR34138:SF1">
    <property type="entry name" value="CELL SHAPE-DETERMINING PROTEIN MREC"/>
    <property type="match status" value="1"/>
</dbReference>
<dbReference type="InterPro" id="IPR007221">
    <property type="entry name" value="MreC"/>
</dbReference>
<dbReference type="Gene3D" id="2.40.10.350">
    <property type="entry name" value="Rod shape-determining protein MreC, domain 2"/>
    <property type="match status" value="1"/>
</dbReference>
<name>A0A5J5IL32_9BACT</name>
<dbReference type="Proteomes" id="UP000326903">
    <property type="component" value="Unassembled WGS sequence"/>
</dbReference>
<evidence type="ECO:0000256" key="5">
    <source>
        <dbReference type="PIRNR" id="PIRNR038471"/>
    </source>
</evidence>
<feature type="transmembrane region" description="Helical" evidence="6">
    <location>
        <begin position="12"/>
        <end position="31"/>
    </location>
</feature>
<dbReference type="InterPro" id="IPR042177">
    <property type="entry name" value="Cell/Rod_1"/>
</dbReference>
<proteinExistence type="inferred from homology"/>
<comment type="function">
    <text evidence="5">Involved in formation and maintenance of cell shape.</text>
</comment>
<dbReference type="GO" id="GO:0008360">
    <property type="term" value="P:regulation of cell shape"/>
    <property type="evidence" value="ECO:0007669"/>
    <property type="project" value="UniProtKB-KW"/>
</dbReference>
<evidence type="ECO:0000256" key="6">
    <source>
        <dbReference type="SAM" id="Phobius"/>
    </source>
</evidence>
<accession>A0A5J5IL32</accession>
<evidence type="ECO:0000259" key="7">
    <source>
        <dbReference type="Pfam" id="PF04085"/>
    </source>
</evidence>
<dbReference type="InterPro" id="IPR042175">
    <property type="entry name" value="Cell/Rod_MreC_2"/>
</dbReference>
<keyword evidence="6" id="KW-0812">Transmembrane</keyword>
<evidence type="ECO:0000256" key="4">
    <source>
        <dbReference type="ARBA" id="ARBA00032089"/>
    </source>
</evidence>
<keyword evidence="6" id="KW-0472">Membrane</keyword>
<comment type="similarity">
    <text evidence="1 5">Belongs to the MreC family.</text>
</comment>